<proteinExistence type="predicted"/>
<dbReference type="OrthoDB" id="264966at2759"/>
<dbReference type="EMBL" id="CP009379">
    <property type="protein sequence ID" value="AIN96079.1"/>
    <property type="molecule type" value="Genomic_DNA"/>
</dbReference>
<feature type="region of interest" description="Disordered" evidence="2">
    <location>
        <begin position="607"/>
        <end position="631"/>
    </location>
</feature>
<feature type="compositionally biased region" description="Basic and acidic residues" evidence="2">
    <location>
        <begin position="501"/>
        <end position="512"/>
    </location>
</feature>
<name>A0A088RLL2_LEIPA</name>
<feature type="compositionally biased region" description="Basic and acidic residues" evidence="2">
    <location>
        <begin position="731"/>
        <end position="742"/>
    </location>
</feature>
<evidence type="ECO:0008006" key="5">
    <source>
        <dbReference type="Google" id="ProtNLM"/>
    </source>
</evidence>
<feature type="compositionally biased region" description="Polar residues" evidence="2">
    <location>
        <begin position="609"/>
        <end position="627"/>
    </location>
</feature>
<dbReference type="VEuPathDB" id="TriTrypDB:LPAL13_100006200"/>
<dbReference type="VEuPathDB" id="TriTrypDB:LPMP_100100"/>
<keyword evidence="1" id="KW-0175">Coiled coil</keyword>
<dbReference type="eggNOG" id="ENOG502QWQ7">
    <property type="taxonomic scope" value="Eukaryota"/>
</dbReference>
<evidence type="ECO:0000256" key="1">
    <source>
        <dbReference type="SAM" id="Coils"/>
    </source>
</evidence>
<gene>
    <name evidence="3" type="ORF">LPMP_100100</name>
</gene>
<reference evidence="3 4" key="1">
    <citation type="journal article" date="2015" name="Sci. Rep.">
        <title>The genome of Leishmania panamensis: insights into genomics of the L. (Viannia) subgenus.</title>
        <authorList>
            <person name="Llanes A."/>
            <person name="Restrepo C.M."/>
            <person name="Vecchio G.D."/>
            <person name="Anguizola F.J."/>
            <person name="Lleonart R."/>
        </authorList>
    </citation>
    <scope>NUCLEOTIDE SEQUENCE [LARGE SCALE GENOMIC DNA]</scope>
    <source>
        <strain evidence="3 4">MHOM/PA/94/PSC-1</strain>
    </source>
</reference>
<organism evidence="3 4">
    <name type="scientific">Leishmania panamensis</name>
    <dbReference type="NCBI Taxonomy" id="5679"/>
    <lineage>
        <taxon>Eukaryota</taxon>
        <taxon>Discoba</taxon>
        <taxon>Euglenozoa</taxon>
        <taxon>Kinetoplastea</taxon>
        <taxon>Metakinetoplastina</taxon>
        <taxon>Trypanosomatida</taxon>
        <taxon>Trypanosomatidae</taxon>
        <taxon>Leishmaniinae</taxon>
        <taxon>Leishmania</taxon>
        <taxon>Leishmania guyanensis species complex</taxon>
    </lineage>
</organism>
<dbReference type="KEGG" id="lpan:LPMP_100100"/>
<keyword evidence="4" id="KW-1185">Reference proteome</keyword>
<feature type="region of interest" description="Disordered" evidence="2">
    <location>
        <begin position="667"/>
        <end position="755"/>
    </location>
</feature>
<evidence type="ECO:0000313" key="4">
    <source>
        <dbReference type="Proteomes" id="UP000063063"/>
    </source>
</evidence>
<protein>
    <recommendedName>
        <fullName evidence="5">C2 NT-type domain-containing protein</fullName>
    </recommendedName>
</protein>
<evidence type="ECO:0000313" key="3">
    <source>
        <dbReference type="EMBL" id="AIN96079.1"/>
    </source>
</evidence>
<dbReference type="GeneID" id="22572746"/>
<dbReference type="AlphaFoldDB" id="A0A088RLL2"/>
<accession>A0A088RLL2</accession>
<sequence>MPHETHVLRFKVVTVECPTMPTGQQYTIMYHRGRTSRSTPCYTAQSGVVNFATMPEGAALVHFRSGHGGMRYAPKYIRFMVEEYTRGQPRRLVGEAEVDCTQVLKDYSSSGSGILTVVFRLYGNAAKMQIAILVYPEHALPLSFDGLIDPNEATVLPPPQSVKVMNRGEAMMILMGLETLLERRRTMELEGQKKPQSREEKQLEELIKIRKALVNSEGLATEVIKTRCEEVVAMQYIAHARKYRNNFIGETGAYLREMAISNGDDFISDEGGKKGTTVLEQLNRVNHSIEDVRDQVKRLKEEQIALDRIQPKTDLTEDGRKNLDKVAALEKKLQLLQQSRTALTDALKKQAAKKDTPLSREMAAINARIAALNAEQQQMTPKIQHMMEVATSHVVKWARSKNPPEPEIRNRINVLRDTSDKDRDIFDGLLDDAGTSQNSNEPTTLADMQHKHVLKLLKGLAVTAPPPTAHSAASSSSSSGHRTPQNVFDGAGLPAMGDFSVTKKVEEEESAAKKPNAIAESVREDSPTPAREDPLKPSGLGIDMFSSTPASAIASTVQAGLPSMGDFMHSSASLRQQGLEPVFDFGTVLQAASVSPQMDSNFVLEPQRSEQPTSSFATAPPAVTNSYNKKDDPYYDEMDDFTVPAGTNNAKNYGTVEIVGDFPDFGNDGNSSVRADRDISSSPGYAAPRPTFDFGPSGGGDESSGMRGMALPAEAFSFGAAATDAPSANNRSDRSDHSDDPYRGVTNLPTYNFGS</sequence>
<dbReference type="RefSeq" id="XP_010696732.1">
    <property type="nucleotide sequence ID" value="XM_010698430.1"/>
</dbReference>
<dbReference type="Proteomes" id="UP000063063">
    <property type="component" value="Chromosome 10"/>
</dbReference>
<feature type="region of interest" description="Disordered" evidence="2">
    <location>
        <begin position="426"/>
        <end position="445"/>
    </location>
</feature>
<feature type="region of interest" description="Disordered" evidence="2">
    <location>
        <begin position="464"/>
        <end position="535"/>
    </location>
</feature>
<feature type="compositionally biased region" description="Polar residues" evidence="2">
    <location>
        <begin position="434"/>
        <end position="443"/>
    </location>
</feature>
<feature type="coiled-coil region" evidence="1">
    <location>
        <begin position="282"/>
        <end position="346"/>
    </location>
</feature>
<evidence type="ECO:0000256" key="2">
    <source>
        <dbReference type="SAM" id="MobiDB-lite"/>
    </source>
</evidence>
<feature type="compositionally biased region" description="Basic and acidic residues" evidence="2">
    <location>
        <begin position="521"/>
        <end position="535"/>
    </location>
</feature>